<proteinExistence type="predicted"/>
<protein>
    <submittedName>
        <fullName evidence="2">Uncharacterized protein</fullName>
    </submittedName>
</protein>
<name>A0A3N4G5G1_9ACTN</name>
<evidence type="ECO:0000313" key="3">
    <source>
        <dbReference type="Proteomes" id="UP000267536"/>
    </source>
</evidence>
<comment type="caution">
    <text evidence="2">The sequence shown here is derived from an EMBL/GenBank/DDBJ whole genome shotgun (WGS) entry which is preliminary data.</text>
</comment>
<keyword evidence="3" id="KW-1185">Reference proteome</keyword>
<sequence>MTSPTEAVAAAATQMPGYDPGPVIGAIESRLDEYLNTPTGEILSRLGLPVPPGIPTPGPIPGLPALPGVPGTPGGPPAGGGNTLASIDGGALIQPVLDALGTLGSGVFEALDPTKIFESITSAFSSVASSLPTVISAMQQGWQGEGADAAAMKTAQLGKDGTEVGVQSGKIKGNVVQAGVDTKTTEAHLLEIISQFEATMAVALPQIVTPWGQAMAVAAATDAITRTTAVMGVHKGLMAVNTAEVAADGAPVSVTNAPQVPTEMLSSMVQIGTGLIQPAFGVVEQVFSAGEKIVQSSVQAGTKIGEAIDKAQHKTSTDTDTDASTTAAPAGLGAAGPAGMGGGGGGSRPTGAGGGGGGVGVSSVSAPPSSRTTPSGTPPTEESTTSGQQRTAATTTASATTASNGGYAPMSGMGSAGAGAGAGKGAGSGHTAADFLHTSESGSEIVGDFADVAPAVIGEKDHDTEARPDIDLRI</sequence>
<organism evidence="2 3">
    <name type="scientific">Gordonia oryzae</name>
    <dbReference type="NCBI Taxonomy" id="2487349"/>
    <lineage>
        <taxon>Bacteria</taxon>
        <taxon>Bacillati</taxon>
        <taxon>Actinomycetota</taxon>
        <taxon>Actinomycetes</taxon>
        <taxon>Mycobacteriales</taxon>
        <taxon>Gordoniaceae</taxon>
        <taxon>Gordonia</taxon>
    </lineage>
</organism>
<dbReference type="EMBL" id="RKMH01000013">
    <property type="protein sequence ID" value="RPA58079.1"/>
    <property type="molecule type" value="Genomic_DNA"/>
</dbReference>
<accession>A0A3N4G5G1</accession>
<feature type="compositionally biased region" description="Gly residues" evidence="1">
    <location>
        <begin position="333"/>
        <end position="360"/>
    </location>
</feature>
<evidence type="ECO:0000256" key="1">
    <source>
        <dbReference type="SAM" id="MobiDB-lite"/>
    </source>
</evidence>
<gene>
    <name evidence="2" type="ORF">EF294_16915</name>
</gene>
<dbReference type="OrthoDB" id="4730133at2"/>
<dbReference type="AlphaFoldDB" id="A0A3N4G5G1"/>
<dbReference type="Proteomes" id="UP000267536">
    <property type="component" value="Unassembled WGS sequence"/>
</dbReference>
<reference evidence="2 3" key="1">
    <citation type="submission" date="2018-11" db="EMBL/GenBank/DDBJ databases">
        <title>Draft genome sequence of Gordonia sp. RS15-1S isolated from rice stems.</title>
        <authorList>
            <person name="Muangham S."/>
        </authorList>
    </citation>
    <scope>NUCLEOTIDE SEQUENCE [LARGE SCALE GENOMIC DNA]</scope>
    <source>
        <strain evidence="2 3">RS15-1S</strain>
    </source>
</reference>
<feature type="compositionally biased region" description="Low complexity" evidence="1">
    <location>
        <begin position="361"/>
        <end position="413"/>
    </location>
</feature>
<feature type="compositionally biased region" description="Low complexity" evidence="1">
    <location>
        <begin position="322"/>
        <end position="332"/>
    </location>
</feature>
<feature type="region of interest" description="Disordered" evidence="1">
    <location>
        <begin position="309"/>
        <end position="439"/>
    </location>
</feature>
<dbReference type="RefSeq" id="WP_123932111.1">
    <property type="nucleotide sequence ID" value="NZ_JBPSDP010000013.1"/>
</dbReference>
<feature type="compositionally biased region" description="Gly residues" evidence="1">
    <location>
        <begin position="414"/>
        <end position="428"/>
    </location>
</feature>
<evidence type="ECO:0000313" key="2">
    <source>
        <dbReference type="EMBL" id="RPA58079.1"/>
    </source>
</evidence>